<evidence type="ECO:0008006" key="8">
    <source>
        <dbReference type="Google" id="ProtNLM"/>
    </source>
</evidence>
<evidence type="ECO:0000313" key="6">
    <source>
        <dbReference type="EMBL" id="GAA4729647.1"/>
    </source>
</evidence>
<keyword evidence="4" id="KW-0547">Nucleotide-binding</keyword>
<dbReference type="PANTHER" id="PTHR34139:SF1">
    <property type="entry name" value="RNASE MJ1380-RELATED"/>
    <property type="match status" value="1"/>
</dbReference>
<sequence length="115" mass="12593">MTPRTRRCLADLLDHAAAAGRLVERGRAAYDADEMLRYAAEDLLIRLGETVARIDRDDPGFVDAHPRLELRRVKDARNLVAHGYDVVDSAIVWSIVATNVPAVAAEVEALLTSDG</sequence>
<dbReference type="RefSeq" id="WP_172150400.1">
    <property type="nucleotide sequence ID" value="NZ_BAABID010000009.1"/>
</dbReference>
<organism evidence="6 7">
    <name type="scientific">Isoptericola chiayiensis</name>
    <dbReference type="NCBI Taxonomy" id="579446"/>
    <lineage>
        <taxon>Bacteria</taxon>
        <taxon>Bacillati</taxon>
        <taxon>Actinomycetota</taxon>
        <taxon>Actinomycetes</taxon>
        <taxon>Micrococcales</taxon>
        <taxon>Promicromonosporaceae</taxon>
        <taxon>Isoptericola</taxon>
    </lineage>
</organism>
<accession>A0ABP8YIT0</accession>
<evidence type="ECO:0000256" key="1">
    <source>
        <dbReference type="ARBA" id="ARBA00022553"/>
    </source>
</evidence>
<keyword evidence="1" id="KW-0597">Phosphoprotein</keyword>
<dbReference type="PANTHER" id="PTHR34139">
    <property type="entry name" value="UPF0331 PROTEIN MJ0127"/>
    <property type="match status" value="1"/>
</dbReference>
<dbReference type="Proteomes" id="UP001500956">
    <property type="component" value="Unassembled WGS sequence"/>
</dbReference>
<keyword evidence="3" id="KW-0540">Nuclease</keyword>
<gene>
    <name evidence="6" type="ORF">GCM10023216_21470</name>
</gene>
<keyword evidence="7" id="KW-1185">Reference proteome</keyword>
<dbReference type="InterPro" id="IPR008201">
    <property type="entry name" value="HepT-like"/>
</dbReference>
<dbReference type="Pfam" id="PF01934">
    <property type="entry name" value="HepT-like"/>
    <property type="match status" value="1"/>
</dbReference>
<dbReference type="InterPro" id="IPR051813">
    <property type="entry name" value="HepT_RNase_toxin"/>
</dbReference>
<evidence type="ECO:0000256" key="4">
    <source>
        <dbReference type="ARBA" id="ARBA00022741"/>
    </source>
</evidence>
<protein>
    <recommendedName>
        <fullName evidence="8">DUF86 domain-containing protein</fullName>
    </recommendedName>
</protein>
<evidence type="ECO:0000256" key="5">
    <source>
        <dbReference type="ARBA" id="ARBA00022801"/>
    </source>
</evidence>
<comment type="caution">
    <text evidence="6">The sequence shown here is derived from an EMBL/GenBank/DDBJ whole genome shotgun (WGS) entry which is preliminary data.</text>
</comment>
<evidence type="ECO:0000256" key="2">
    <source>
        <dbReference type="ARBA" id="ARBA00022649"/>
    </source>
</evidence>
<name>A0ABP8YIT0_9MICO</name>
<keyword evidence="5" id="KW-0378">Hydrolase</keyword>
<evidence type="ECO:0000256" key="3">
    <source>
        <dbReference type="ARBA" id="ARBA00022722"/>
    </source>
</evidence>
<keyword evidence="2" id="KW-1277">Toxin-antitoxin system</keyword>
<proteinExistence type="predicted"/>
<evidence type="ECO:0000313" key="7">
    <source>
        <dbReference type="Proteomes" id="UP001500956"/>
    </source>
</evidence>
<dbReference type="EMBL" id="BAABID010000009">
    <property type="protein sequence ID" value="GAA4729647.1"/>
    <property type="molecule type" value="Genomic_DNA"/>
</dbReference>
<reference evidence="7" key="1">
    <citation type="journal article" date="2019" name="Int. J. Syst. Evol. Microbiol.">
        <title>The Global Catalogue of Microorganisms (GCM) 10K type strain sequencing project: providing services to taxonomists for standard genome sequencing and annotation.</title>
        <authorList>
            <consortium name="The Broad Institute Genomics Platform"/>
            <consortium name="The Broad Institute Genome Sequencing Center for Infectious Disease"/>
            <person name="Wu L."/>
            <person name="Ma J."/>
        </authorList>
    </citation>
    <scope>NUCLEOTIDE SEQUENCE [LARGE SCALE GENOMIC DNA]</scope>
    <source>
        <strain evidence="7">JCM 18063</strain>
    </source>
</reference>